<accession>A0A1Q9R548</accession>
<dbReference type="OrthoDB" id="9801227at2"/>
<evidence type="ECO:0000259" key="1">
    <source>
        <dbReference type="Pfam" id="PF12973"/>
    </source>
</evidence>
<dbReference type="Proteomes" id="UP000186736">
    <property type="component" value="Unassembled WGS sequence"/>
</dbReference>
<feature type="domain" description="ChrR-like cupin" evidence="1">
    <location>
        <begin position="14"/>
        <end position="114"/>
    </location>
</feature>
<dbReference type="SUPFAM" id="SSF51182">
    <property type="entry name" value="RmlC-like cupins"/>
    <property type="match status" value="2"/>
</dbReference>
<evidence type="ECO:0000313" key="3">
    <source>
        <dbReference type="Proteomes" id="UP000186736"/>
    </source>
</evidence>
<sequence length="216" mass="24190">MLNEHLNADLTLPAVMHAPTLPWLASPLPGVERRPLYRLGAEQARATSIVRYAPGSHFSPHLHGAGEEFVVLEGTFEDEHGHYPAGTYVRNPPGSQHTPGSTNGCTIFVRLRQFHPRDSVRLARPLPTQTDELLFENIHERVWLRTVAKNTAITLENPRGLELLILEGDLQTADLKLEILSWLRLPPGHHFYARSGPNGTRFWLKDAPLDLGMNTP</sequence>
<gene>
    <name evidence="2" type="ORF">PSEMO_24890</name>
</gene>
<dbReference type="InterPro" id="IPR011051">
    <property type="entry name" value="RmlC_Cupin_sf"/>
</dbReference>
<proteinExistence type="predicted"/>
<dbReference type="CDD" id="cd20303">
    <property type="entry name" value="cupin_ChrR_1"/>
    <property type="match status" value="1"/>
</dbReference>
<protein>
    <recommendedName>
        <fullName evidence="1">ChrR-like cupin domain-containing protein</fullName>
    </recommendedName>
</protein>
<organism evidence="2 3">
    <name type="scientific">Pseudomonas putida</name>
    <name type="common">Arthrobacter siderocapsulatus</name>
    <dbReference type="NCBI Taxonomy" id="303"/>
    <lineage>
        <taxon>Bacteria</taxon>
        <taxon>Pseudomonadati</taxon>
        <taxon>Pseudomonadota</taxon>
        <taxon>Gammaproteobacteria</taxon>
        <taxon>Pseudomonadales</taxon>
        <taxon>Pseudomonadaceae</taxon>
        <taxon>Pseudomonas</taxon>
    </lineage>
</organism>
<dbReference type="RefSeq" id="WP_075803418.1">
    <property type="nucleotide sequence ID" value="NZ_MKZO01000021.1"/>
</dbReference>
<comment type="caution">
    <text evidence="2">The sequence shown here is derived from an EMBL/GenBank/DDBJ whole genome shotgun (WGS) entry which is preliminary data.</text>
</comment>
<dbReference type="EMBL" id="MKZO01000021">
    <property type="protein sequence ID" value="OLS62539.1"/>
    <property type="molecule type" value="Genomic_DNA"/>
</dbReference>
<dbReference type="Pfam" id="PF12973">
    <property type="entry name" value="Cupin_7"/>
    <property type="match status" value="1"/>
</dbReference>
<reference evidence="2 3" key="1">
    <citation type="submission" date="2016-10" db="EMBL/GenBank/DDBJ databases">
        <title>Genome Sequence of Pseudomonas putida GM4FR.</title>
        <authorList>
            <person name="Poehlein A."/>
            <person name="Wemheuer F."/>
            <person name="Hollensteiner J."/>
            <person name="Wemheuer B."/>
        </authorList>
    </citation>
    <scope>NUCLEOTIDE SEQUENCE [LARGE SCALE GENOMIC DNA]</scope>
    <source>
        <strain evidence="2 3">GM4FR</strain>
    </source>
</reference>
<dbReference type="AlphaFoldDB" id="A0A1Q9R548"/>
<dbReference type="Gene3D" id="2.60.120.10">
    <property type="entry name" value="Jelly Rolls"/>
    <property type="match status" value="1"/>
</dbReference>
<dbReference type="InterPro" id="IPR025979">
    <property type="entry name" value="ChrR-like_cupin_dom"/>
</dbReference>
<name>A0A1Q9R548_PSEPU</name>
<evidence type="ECO:0000313" key="2">
    <source>
        <dbReference type="EMBL" id="OLS62539.1"/>
    </source>
</evidence>
<dbReference type="InterPro" id="IPR014710">
    <property type="entry name" value="RmlC-like_jellyroll"/>
</dbReference>